<dbReference type="EMBL" id="JBHTNH010000004">
    <property type="protein sequence ID" value="MFD1360937.1"/>
    <property type="molecule type" value="Genomic_DNA"/>
</dbReference>
<keyword evidence="2" id="KW-1185">Reference proteome</keyword>
<sequence>MEEHSLLLQKIENYRHKMLELSSEQELTASAVIESSQRLDELIYVYLNS</sequence>
<dbReference type="Gene3D" id="4.10.280.10">
    <property type="entry name" value="Helix-loop-helix DNA-binding domain"/>
    <property type="match status" value="1"/>
</dbReference>
<dbReference type="InterPro" id="IPR036638">
    <property type="entry name" value="HLH_DNA-bd_sf"/>
</dbReference>
<dbReference type="Proteomes" id="UP001597178">
    <property type="component" value="Unassembled WGS sequence"/>
</dbReference>
<dbReference type="InterPro" id="IPR037208">
    <property type="entry name" value="Spo0E-like_sf"/>
</dbReference>
<dbReference type="SUPFAM" id="SSF140500">
    <property type="entry name" value="BAS1536-like"/>
    <property type="match status" value="1"/>
</dbReference>
<evidence type="ECO:0000313" key="2">
    <source>
        <dbReference type="Proteomes" id="UP001597178"/>
    </source>
</evidence>
<dbReference type="RefSeq" id="WP_382398017.1">
    <property type="nucleotide sequence ID" value="NZ_JBHTNH010000004.1"/>
</dbReference>
<dbReference type="Pfam" id="PF09388">
    <property type="entry name" value="SpoOE-like"/>
    <property type="match status" value="1"/>
</dbReference>
<protein>
    <submittedName>
        <fullName evidence="1">Aspartyl-phosphate phosphatase Spo0E family protein</fullName>
    </submittedName>
</protein>
<name>A0ABW3ZRF3_9BACI</name>
<gene>
    <name evidence="1" type="ORF">ACFQ4A_04550</name>
</gene>
<reference evidence="2" key="1">
    <citation type="journal article" date="2019" name="Int. J. Syst. Evol. Microbiol.">
        <title>The Global Catalogue of Microorganisms (GCM) 10K type strain sequencing project: providing services to taxonomists for standard genome sequencing and annotation.</title>
        <authorList>
            <consortium name="The Broad Institute Genomics Platform"/>
            <consortium name="The Broad Institute Genome Sequencing Center for Infectious Disease"/>
            <person name="Wu L."/>
            <person name="Ma J."/>
        </authorList>
    </citation>
    <scope>NUCLEOTIDE SEQUENCE [LARGE SCALE GENOMIC DNA]</scope>
    <source>
        <strain evidence="2">CCUG 54822</strain>
    </source>
</reference>
<accession>A0ABW3ZRF3</accession>
<proteinExistence type="predicted"/>
<dbReference type="InterPro" id="IPR018540">
    <property type="entry name" value="Spo0E-like"/>
</dbReference>
<comment type="caution">
    <text evidence="1">The sequence shown here is derived from an EMBL/GenBank/DDBJ whole genome shotgun (WGS) entry which is preliminary data.</text>
</comment>
<evidence type="ECO:0000313" key="1">
    <source>
        <dbReference type="EMBL" id="MFD1360937.1"/>
    </source>
</evidence>
<organism evidence="1 2">
    <name type="scientific">Lentibacillus salinarum</name>
    <dbReference type="NCBI Taxonomy" id="446820"/>
    <lineage>
        <taxon>Bacteria</taxon>
        <taxon>Bacillati</taxon>
        <taxon>Bacillota</taxon>
        <taxon>Bacilli</taxon>
        <taxon>Bacillales</taxon>
        <taxon>Bacillaceae</taxon>
        <taxon>Lentibacillus</taxon>
    </lineage>
</organism>